<reference evidence="2 3" key="1">
    <citation type="submission" date="2019-02" db="EMBL/GenBank/DDBJ databases">
        <title>Deep-cultivation of Planctomycetes and their phenomic and genomic characterization uncovers novel biology.</title>
        <authorList>
            <person name="Wiegand S."/>
            <person name="Jogler M."/>
            <person name="Boedeker C."/>
            <person name="Pinto D."/>
            <person name="Vollmers J."/>
            <person name="Rivas-Marin E."/>
            <person name="Kohn T."/>
            <person name="Peeters S.H."/>
            <person name="Heuer A."/>
            <person name="Rast P."/>
            <person name="Oberbeckmann S."/>
            <person name="Bunk B."/>
            <person name="Jeske O."/>
            <person name="Meyerdierks A."/>
            <person name="Storesund J.E."/>
            <person name="Kallscheuer N."/>
            <person name="Luecker S."/>
            <person name="Lage O.M."/>
            <person name="Pohl T."/>
            <person name="Merkel B.J."/>
            <person name="Hornburger P."/>
            <person name="Mueller R.-W."/>
            <person name="Bruemmer F."/>
            <person name="Labrenz M."/>
            <person name="Spormann A.M."/>
            <person name="Op Den Camp H."/>
            <person name="Overmann J."/>
            <person name="Amann R."/>
            <person name="Jetten M.S.M."/>
            <person name="Mascher T."/>
            <person name="Medema M.H."/>
            <person name="Devos D.P."/>
            <person name="Kaster A.-K."/>
            <person name="Ovreas L."/>
            <person name="Rohde M."/>
            <person name="Galperin M.Y."/>
            <person name="Jogler C."/>
        </authorList>
    </citation>
    <scope>NUCLEOTIDE SEQUENCE [LARGE SCALE GENOMIC DNA]</scope>
    <source>
        <strain evidence="2 3">CA13</strain>
    </source>
</reference>
<accession>A0A5C5Z3I6</accession>
<feature type="signal peptide" evidence="1">
    <location>
        <begin position="1"/>
        <end position="24"/>
    </location>
</feature>
<gene>
    <name evidence="2" type="ORF">CA13_29700</name>
</gene>
<evidence type="ECO:0000313" key="2">
    <source>
        <dbReference type="EMBL" id="TWT81517.1"/>
    </source>
</evidence>
<dbReference type="RefSeq" id="WP_146397483.1">
    <property type="nucleotide sequence ID" value="NZ_SJPJ01000001.1"/>
</dbReference>
<evidence type="ECO:0008006" key="4">
    <source>
        <dbReference type="Google" id="ProtNLM"/>
    </source>
</evidence>
<protein>
    <recommendedName>
        <fullName evidence="4">Secreted protein</fullName>
    </recommendedName>
</protein>
<proteinExistence type="predicted"/>
<organism evidence="2 3">
    <name type="scientific">Novipirellula herctigrandis</name>
    <dbReference type="NCBI Taxonomy" id="2527986"/>
    <lineage>
        <taxon>Bacteria</taxon>
        <taxon>Pseudomonadati</taxon>
        <taxon>Planctomycetota</taxon>
        <taxon>Planctomycetia</taxon>
        <taxon>Pirellulales</taxon>
        <taxon>Pirellulaceae</taxon>
        <taxon>Novipirellula</taxon>
    </lineage>
</organism>
<name>A0A5C5Z3I6_9BACT</name>
<comment type="caution">
    <text evidence="2">The sequence shown here is derived from an EMBL/GenBank/DDBJ whole genome shotgun (WGS) entry which is preliminary data.</text>
</comment>
<evidence type="ECO:0000256" key="1">
    <source>
        <dbReference type="SAM" id="SignalP"/>
    </source>
</evidence>
<evidence type="ECO:0000313" key="3">
    <source>
        <dbReference type="Proteomes" id="UP000315010"/>
    </source>
</evidence>
<dbReference type="AlphaFoldDB" id="A0A5C5Z3I6"/>
<keyword evidence="1" id="KW-0732">Signal</keyword>
<dbReference type="PROSITE" id="PS51257">
    <property type="entry name" value="PROKAR_LIPOPROTEIN"/>
    <property type="match status" value="1"/>
</dbReference>
<dbReference type="EMBL" id="SJPJ01000001">
    <property type="protein sequence ID" value="TWT81517.1"/>
    <property type="molecule type" value="Genomic_DNA"/>
</dbReference>
<sequence precursor="true">MKSLFFALALAVPMCVLVGCSSSATTNITEGASQEDLDNYERLIAEAEGDLAADEESNQLGQ</sequence>
<feature type="chain" id="PRO_5022917926" description="Secreted protein" evidence="1">
    <location>
        <begin position="25"/>
        <end position="62"/>
    </location>
</feature>
<keyword evidence="3" id="KW-1185">Reference proteome</keyword>
<dbReference type="Proteomes" id="UP000315010">
    <property type="component" value="Unassembled WGS sequence"/>
</dbReference>